<dbReference type="PANTHER" id="PTHR23201:SF18">
    <property type="entry name" value="GIBBERELLIN-REGULATED PROTEIN 2-RELATED"/>
    <property type="match status" value="1"/>
</dbReference>
<organism evidence="4 5">
    <name type="scientific">Durio zibethinus</name>
    <name type="common">Durian</name>
    <dbReference type="NCBI Taxonomy" id="66656"/>
    <lineage>
        <taxon>Eukaryota</taxon>
        <taxon>Viridiplantae</taxon>
        <taxon>Streptophyta</taxon>
        <taxon>Embryophyta</taxon>
        <taxon>Tracheophyta</taxon>
        <taxon>Spermatophyta</taxon>
        <taxon>Magnoliopsida</taxon>
        <taxon>eudicotyledons</taxon>
        <taxon>Gunneridae</taxon>
        <taxon>Pentapetalae</taxon>
        <taxon>rosids</taxon>
        <taxon>malvids</taxon>
        <taxon>Malvales</taxon>
        <taxon>Malvaceae</taxon>
        <taxon>Helicteroideae</taxon>
        <taxon>Durio</taxon>
    </lineage>
</organism>
<dbReference type="PANTHER" id="PTHR23201">
    <property type="entry name" value="EXTENSIN, PROLINE-RICH PROTEIN"/>
    <property type="match status" value="1"/>
</dbReference>
<proteinExistence type="inferred from homology"/>
<evidence type="ECO:0000256" key="2">
    <source>
        <dbReference type="ARBA" id="ARBA00022941"/>
    </source>
</evidence>
<keyword evidence="3" id="KW-0732">Signal</keyword>
<feature type="signal peptide" evidence="3">
    <location>
        <begin position="1"/>
        <end position="22"/>
    </location>
</feature>
<evidence type="ECO:0000256" key="1">
    <source>
        <dbReference type="ARBA" id="ARBA00010582"/>
    </source>
</evidence>
<reference evidence="5" key="1">
    <citation type="submission" date="2025-08" db="UniProtKB">
        <authorList>
            <consortium name="RefSeq"/>
        </authorList>
    </citation>
    <scope>IDENTIFICATION</scope>
    <source>
        <tissue evidence="5">Fruit stalk</tissue>
    </source>
</reference>
<dbReference type="InterPro" id="IPR003854">
    <property type="entry name" value="GASA"/>
</dbReference>
<evidence type="ECO:0000313" key="5">
    <source>
        <dbReference type="RefSeq" id="XP_022776048.1"/>
    </source>
</evidence>
<keyword evidence="2" id="KW-0939">Gibberellin signaling pathway</keyword>
<evidence type="ECO:0000256" key="3">
    <source>
        <dbReference type="SAM" id="SignalP"/>
    </source>
</evidence>
<dbReference type="GeneID" id="111317841"/>
<keyword evidence="4" id="KW-1185">Reference proteome</keyword>
<accession>A0A6P6BG16</accession>
<dbReference type="RefSeq" id="XP_022776048.1">
    <property type="nucleotide sequence ID" value="XM_022920313.1"/>
</dbReference>
<protein>
    <submittedName>
        <fullName evidence="5">Snakin-2-like</fullName>
    </submittedName>
</protein>
<name>A0A6P6BG16_DURZI</name>
<feature type="chain" id="PRO_5028057949" evidence="3">
    <location>
        <begin position="23"/>
        <end position="108"/>
    </location>
</feature>
<dbReference type="KEGG" id="dzi:111317841"/>
<dbReference type="OrthoDB" id="1850441at2759"/>
<dbReference type="Proteomes" id="UP000515121">
    <property type="component" value="Unplaced"/>
</dbReference>
<dbReference type="GO" id="GO:0009740">
    <property type="term" value="P:gibberellic acid mediated signaling pathway"/>
    <property type="evidence" value="ECO:0007669"/>
    <property type="project" value="UniProtKB-KW"/>
</dbReference>
<gene>
    <name evidence="5" type="primary">LOC111317841</name>
</gene>
<dbReference type="Pfam" id="PF02704">
    <property type="entry name" value="GASA"/>
    <property type="match status" value="1"/>
</dbReference>
<evidence type="ECO:0000313" key="4">
    <source>
        <dbReference type="Proteomes" id="UP000515121"/>
    </source>
</evidence>
<comment type="similarity">
    <text evidence="1">Belongs to the GASA family.</text>
</comment>
<dbReference type="AlphaFoldDB" id="A0A6P6BG16"/>
<sequence length="108" mass="12086">MELRGLTILLLVLFFSIAQVSTETSIEDQQHTQVVKGPRRRLFPFVDCGGLCKVRCSLHSRQNICTRACGTCCARCKCVPPGTSGNREMCGRCYTDMRTHGNKPKCPY</sequence>